<dbReference type="FunFam" id="3.40.50.200:FF:000039">
    <property type="entry name" value="Predicted protein"/>
    <property type="match status" value="1"/>
</dbReference>
<dbReference type="GO" id="GO:0006508">
    <property type="term" value="P:proteolysis"/>
    <property type="evidence" value="ECO:0007669"/>
    <property type="project" value="UniProtKB-KW"/>
</dbReference>
<feature type="region of interest" description="Disordered" evidence="12">
    <location>
        <begin position="1438"/>
        <end position="1481"/>
    </location>
</feature>
<dbReference type="PANTHER" id="PTHR44054:SF2">
    <property type="entry name" value="SYNAPTIC VESICLE MEMBRANE PROTEIN VAT-1 HOMOLOG-LIKE"/>
    <property type="match status" value="1"/>
</dbReference>
<keyword evidence="14" id="KW-1185">Reference proteome</keyword>
<evidence type="ECO:0000256" key="1">
    <source>
        <dbReference type="ARBA" id="ARBA00001910"/>
    </source>
</evidence>
<feature type="compositionally biased region" description="Basic and acidic residues" evidence="12">
    <location>
        <begin position="315"/>
        <end position="351"/>
    </location>
</feature>
<dbReference type="Gene3D" id="1.25.40.710">
    <property type="match status" value="1"/>
</dbReference>
<evidence type="ECO:0000256" key="10">
    <source>
        <dbReference type="ARBA" id="ARBA00032232"/>
    </source>
</evidence>
<dbReference type="InterPro" id="IPR022398">
    <property type="entry name" value="Peptidase_S8_His-AS"/>
</dbReference>
<dbReference type="InterPro" id="IPR013154">
    <property type="entry name" value="ADH-like_N"/>
</dbReference>
<evidence type="ECO:0000313" key="13">
    <source>
        <dbReference type="EnsemblMetazoa" id="AALB004726-PA"/>
    </source>
</evidence>
<dbReference type="InterPro" id="IPR052100">
    <property type="entry name" value="SV-ATPase_mito-regulator"/>
</dbReference>
<dbReference type="InterPro" id="IPR015500">
    <property type="entry name" value="Peptidase_S8_subtilisin-rel"/>
</dbReference>
<dbReference type="InterPro" id="IPR000209">
    <property type="entry name" value="Peptidase_S8/S53_dom"/>
</dbReference>
<dbReference type="PROSITE" id="PS00137">
    <property type="entry name" value="SUBTILASE_HIS"/>
    <property type="match status" value="1"/>
</dbReference>
<dbReference type="InterPro" id="IPR048383">
    <property type="entry name" value="TPPII_Ig-like-1"/>
</dbReference>
<dbReference type="Gene3D" id="2.60.40.3170">
    <property type="match status" value="1"/>
</dbReference>
<dbReference type="STRING" id="7167.A0A182FDY5"/>
<dbReference type="SUPFAM" id="SSF52743">
    <property type="entry name" value="Subtilisin-like"/>
    <property type="match status" value="1"/>
</dbReference>
<dbReference type="Pfam" id="PF12583">
    <property type="entry name" value="TPPII_C"/>
    <property type="match status" value="1"/>
</dbReference>
<keyword evidence="7 11" id="KW-0378">Hydrolase</keyword>
<name>A0A182FDY5_ANOAL</name>
<dbReference type="VEuPathDB" id="VectorBase:AALB004726"/>
<dbReference type="PANTHER" id="PTHR44054">
    <property type="entry name" value="SYNAPTIC VESICLE MEMBRANE PROTEIN VAT-1 HOMOLOG-LIKE"/>
    <property type="match status" value="1"/>
</dbReference>
<dbReference type="Pfam" id="PF21223">
    <property type="entry name" value="TPPII_Ig-like-1"/>
    <property type="match status" value="1"/>
</dbReference>
<evidence type="ECO:0000256" key="4">
    <source>
        <dbReference type="ARBA" id="ARBA00020244"/>
    </source>
</evidence>
<evidence type="ECO:0000256" key="8">
    <source>
        <dbReference type="ARBA" id="ARBA00022825"/>
    </source>
</evidence>
<dbReference type="GO" id="GO:0008240">
    <property type="term" value="F:tripeptidyl-peptidase activity"/>
    <property type="evidence" value="ECO:0007669"/>
    <property type="project" value="UniProtKB-EC"/>
</dbReference>
<keyword evidence="6 11" id="KW-0645">Protease</keyword>
<dbReference type="InterPro" id="IPR022229">
    <property type="entry name" value="TPPII_Ig-like-2"/>
</dbReference>
<dbReference type="VEuPathDB" id="VectorBase:AALB20_033851"/>
<feature type="region of interest" description="Disordered" evidence="12">
    <location>
        <begin position="291"/>
        <end position="387"/>
    </location>
</feature>
<dbReference type="InterPro" id="IPR046939">
    <property type="entry name" value="TPPII_C_sf"/>
</dbReference>
<keyword evidence="9" id="KW-0560">Oxidoreductase</keyword>
<evidence type="ECO:0000256" key="12">
    <source>
        <dbReference type="SAM" id="MobiDB-lite"/>
    </source>
</evidence>
<dbReference type="InterPro" id="IPR048384">
    <property type="entry name" value="TPPII_GBD"/>
</dbReference>
<dbReference type="PROSITE" id="PS51892">
    <property type="entry name" value="SUBTILASE"/>
    <property type="match status" value="1"/>
</dbReference>
<dbReference type="CDD" id="cd08275">
    <property type="entry name" value="MDR3"/>
    <property type="match status" value="1"/>
</dbReference>
<dbReference type="InterPro" id="IPR046940">
    <property type="entry name" value="TPPII_Ig-like_sf"/>
</dbReference>
<dbReference type="EC" id="3.4.14.10" evidence="3"/>
<evidence type="ECO:0000313" key="14">
    <source>
        <dbReference type="Proteomes" id="UP000069272"/>
    </source>
</evidence>
<evidence type="ECO:0000256" key="6">
    <source>
        <dbReference type="ARBA" id="ARBA00022670"/>
    </source>
</evidence>
<dbReference type="PRINTS" id="PR00723">
    <property type="entry name" value="SUBTILISIN"/>
</dbReference>
<evidence type="ECO:0000256" key="9">
    <source>
        <dbReference type="ARBA" id="ARBA00023002"/>
    </source>
</evidence>
<dbReference type="InterPro" id="IPR036852">
    <property type="entry name" value="Peptidase_S8/S53_dom_sf"/>
</dbReference>
<evidence type="ECO:0000256" key="5">
    <source>
        <dbReference type="ARBA" id="ARBA00022438"/>
    </source>
</evidence>
<comment type="similarity">
    <text evidence="2 11">Belongs to the peptidase S8 family.</text>
</comment>
<dbReference type="FunFam" id="2.60.40.3170:FF:000003">
    <property type="entry name" value="tripeptidyl-peptidase 2"/>
    <property type="match status" value="1"/>
</dbReference>
<dbReference type="SUPFAM" id="SSF51735">
    <property type="entry name" value="NAD(P)-binding Rossmann-fold domains"/>
    <property type="match status" value="1"/>
</dbReference>
<dbReference type="VEuPathDB" id="VectorBase:AALB20_034846"/>
<keyword evidence="8 11" id="KW-0720">Serine protease</keyword>
<proteinExistence type="inferred from homology"/>
<feature type="active site" description="Charge relay system" evidence="11">
    <location>
        <position position="465"/>
    </location>
</feature>
<feature type="active site" description="Charge relay system" evidence="11">
    <location>
        <position position="881"/>
    </location>
</feature>
<accession>A0A182FDY5</accession>
<evidence type="ECO:0000256" key="3">
    <source>
        <dbReference type="ARBA" id="ARBA00012462"/>
    </source>
</evidence>
<dbReference type="Gene3D" id="3.90.180.10">
    <property type="entry name" value="Medium-chain alcohol dehydrogenases, catalytic domain"/>
    <property type="match status" value="1"/>
</dbReference>
<dbReference type="InterPro" id="IPR036291">
    <property type="entry name" value="NAD(P)-bd_dom_sf"/>
</dbReference>
<dbReference type="Pfam" id="PF12580">
    <property type="entry name" value="TPPII"/>
    <property type="match status" value="1"/>
</dbReference>
<dbReference type="InterPro" id="IPR020843">
    <property type="entry name" value="ER"/>
</dbReference>
<dbReference type="SMART" id="SM00829">
    <property type="entry name" value="PKS_ER"/>
    <property type="match status" value="1"/>
</dbReference>
<dbReference type="InterPro" id="IPR023828">
    <property type="entry name" value="Peptidase_S8_Ser-AS"/>
</dbReference>
<dbReference type="InterPro" id="IPR022232">
    <property type="entry name" value="TPPII_C_art"/>
</dbReference>
<dbReference type="SUPFAM" id="SSF50129">
    <property type="entry name" value="GroES-like"/>
    <property type="match status" value="1"/>
</dbReference>
<dbReference type="Pfam" id="PF13602">
    <property type="entry name" value="ADH_zinc_N_2"/>
    <property type="match status" value="1"/>
</dbReference>
<dbReference type="Gene3D" id="3.40.50.200">
    <property type="entry name" value="Peptidase S8/S53 domain"/>
    <property type="match status" value="2"/>
</dbReference>
<protein>
    <recommendedName>
        <fullName evidence="4">Tripeptidyl-peptidase 2</fullName>
        <ecNumber evidence="3">3.4.14.10</ecNumber>
    </recommendedName>
    <alternativeName>
        <fullName evidence="10">Tripeptidyl aminopeptidase</fullName>
    </alternativeName>
</protein>
<dbReference type="EnsemblMetazoa" id="AALB004726-RA">
    <property type="protein sequence ID" value="AALB004726-PA"/>
    <property type="gene ID" value="AALB004726"/>
</dbReference>
<dbReference type="GO" id="GO:0004252">
    <property type="term" value="F:serine-type endopeptidase activity"/>
    <property type="evidence" value="ECO:0007669"/>
    <property type="project" value="UniProtKB-UniRule"/>
</dbReference>
<dbReference type="GO" id="GO:0004177">
    <property type="term" value="F:aminopeptidase activity"/>
    <property type="evidence" value="ECO:0007669"/>
    <property type="project" value="UniProtKB-KW"/>
</dbReference>
<evidence type="ECO:0000256" key="11">
    <source>
        <dbReference type="PROSITE-ProRule" id="PRU01240"/>
    </source>
</evidence>
<feature type="compositionally biased region" description="Low complexity" evidence="12">
    <location>
        <begin position="1438"/>
        <end position="1472"/>
    </location>
</feature>
<dbReference type="Pfam" id="PF21316">
    <property type="entry name" value="TPPII_GBD"/>
    <property type="match status" value="1"/>
</dbReference>
<organism evidence="13 14">
    <name type="scientific">Anopheles albimanus</name>
    <name type="common">New world malaria mosquito</name>
    <dbReference type="NCBI Taxonomy" id="7167"/>
    <lineage>
        <taxon>Eukaryota</taxon>
        <taxon>Metazoa</taxon>
        <taxon>Ecdysozoa</taxon>
        <taxon>Arthropoda</taxon>
        <taxon>Hexapoda</taxon>
        <taxon>Insecta</taxon>
        <taxon>Pterygota</taxon>
        <taxon>Neoptera</taxon>
        <taxon>Endopterygota</taxon>
        <taxon>Diptera</taxon>
        <taxon>Nematocera</taxon>
        <taxon>Culicoidea</taxon>
        <taxon>Culicidae</taxon>
        <taxon>Anophelinae</taxon>
        <taxon>Anopheles</taxon>
    </lineage>
</organism>
<keyword evidence="5" id="KW-0031">Aminopeptidase</keyword>
<reference evidence="13 14" key="1">
    <citation type="journal article" date="2017" name="G3 (Bethesda)">
        <title>The Physical Genome Mapping of Anopheles albimanus Corrected Scaffold Misassemblies and Identified Interarm Rearrangements in Genus Anopheles.</title>
        <authorList>
            <person name="Artemov G.N."/>
            <person name="Peery A.N."/>
            <person name="Jiang X."/>
            <person name="Tu Z."/>
            <person name="Stegniy V.N."/>
            <person name="Sharakhova M.V."/>
            <person name="Sharakhov I.V."/>
        </authorList>
    </citation>
    <scope>NUCLEOTIDE SEQUENCE [LARGE SCALE GENOMIC DNA]</scope>
    <source>
        <strain evidence="13 14">ALBI9_A</strain>
    </source>
</reference>
<dbReference type="FunFam" id="3.40.50.200:FF:000003">
    <property type="entry name" value="Tripeptidyl peptidase 2"/>
    <property type="match status" value="1"/>
</dbReference>
<comment type="catalytic activity">
    <reaction evidence="1">
        <text>Release of an N-terminal tripeptide from a polypeptide.</text>
        <dbReference type="EC" id="3.4.14.10"/>
    </reaction>
</comment>
<dbReference type="Gene3D" id="3.40.50.720">
    <property type="entry name" value="NAD(P)-binding Rossmann-like Domain"/>
    <property type="match status" value="1"/>
</dbReference>
<dbReference type="Proteomes" id="UP000069272">
    <property type="component" value="Chromosome 3L"/>
</dbReference>
<dbReference type="InterPro" id="IPR011032">
    <property type="entry name" value="GroES-like_sf"/>
</dbReference>
<sequence length="1737" mass="191607">MVRLGAIDSPPKTPTILGFECAGEIEAVGEEVEGFKVGDRVVALPEFRAWSELVAVPTKYCYHIPEEMTYQDAAAIVMNYLVAYILIFDLVSLREGKSLLLHSVGGGVGQAIVQLVRTVPNVTIYGVCSKSKHEALAATGLIDHLIDRTDYVNEVRKITTEGVDIVMDCLCGEECNRGYGLLKPMGKYILYGSSNVVTGETKSFFSVARSWWQVDKVSPIKLFEENKSLAGFNLRHLLYQQDGSEYVRSTVDKIFGLWKDGKIKPVVDSAWALEDVAEAMQKMHDRKNIGKLVLDPSLEPKPKPATPAKSKSKKQASEDKGGKKDKDDEKKGGENGEEKKEEDGAAGEEGKTNGAAEGEAAAPSQVNGDDGGEKKEQAATNGEATDSAHCETGLIQTNRDFARYLVIRYQRSSQFRVKFCAEMESVVEAKFPVTSLVPKQETGVLNFLRKYPEYDGREVTIAILDSGVDPRAKGLEQVPGGDVKVIERYDCSGSGDVDTSKTVTASDDGTVVGLSGRKLKLSAAMRAKNVAGSEYRVGLKSMHDLCPSPIRKRILADLKVKTWDDKHKLAYSEAARELGEFEAKHASTSTLTGNDKLTKENLDCTLEMLGTYEKRYSDLKTSYDCVLFPTKDGWMAVFDTTERGDLENAVHVLEYTRSHQMVSIDDYLSISINVHDQGNVLEIVGMCSSHGTHVASIASGYHPDNPELNGVAPAARIVSLTIGDGRLESMETGTALVRAIIKVAELCEAGRRIDIINMSYGEHGHWSNSGRVGELMSELVNRYGVVWVSSAGNHGPALCTIGTPPDIAQPSCVGVGAYVSPEMMEAEYALHKKLPGNVYTWTSRDPCIDGGFGVTVCAPGAAIASVPQFTMSKAQLMNGTSMSAPHVAGAIGLLVSGLKQRSVPYTAFSIKRALWNTATKLDYVDKFAQGNGLLNVEKAFEHLVTYGDLLENKVRFAVTVGSNNAKGIHLRQGVLTKEEEFSVNIEPVLFNEKYAAPEDKLNFNVRLTLIPTESWIKCGSYLDLCYSARKLTVKVDPSGLAPGVYRASVKAYDSTCPEKGVLFEIPVTVVQPHVVDPKTNEFVRREPPTDCKPNTIIREFILVPQHATWASIELISADPNDAVGGKFFLHTLQILPMKFCKEMELQKILPVNGTAPTIQPVMVTGDHIIEICIAKFWSNFGTLPLRYSVKFRGISPLNGNIMHSANGIHRIDLKALTSEEVQPTVSLKTAAMVLKPSDSKLTPLTQRDVLHPARQIYQIILAYQLSLTKGYDVAIYTPLLSNILYESEYESQFWMVFDTNKQMVRCGDAYSYDKYERLEKGDYTVRLQVRHEKRELLEKLTDANLIVNFKLPSSLSVDVHKSYNQVFTCSKKLTNCLLPAGACRPIYLAPIGNEKLQKASIPPYCSWLEGSITYAKEDIVRKCFSHCFKYILTEGPPVKKSTGSSSTVATGSNGSTANNGGGSPSCSSSEGNGAEGGASTKENKAKWDEYIEGLRDFQTAQIAKLDADNANNLYTKLLEEHPNHLAAHLAMVENIENGTDLKPVNLPYAFINSLDANDMASAAILKVKLLRIVQLTGQVLKETDQDALLAYYGMKVDNRPNASKIKVQMDKQKQLVVDACQKKFIALCKLAEVQRIYDTKEPSQPDYADELEQLYVDFGKFCDYTDSKALPLSVWHAFHMKHHGRSLKYLSKMYEDKLSREVLEEMLAVVEKKKWDHIHQMLSKMIVTANPQGYRPF</sequence>
<evidence type="ECO:0000256" key="2">
    <source>
        <dbReference type="ARBA" id="ARBA00011073"/>
    </source>
</evidence>
<dbReference type="Pfam" id="PF08240">
    <property type="entry name" value="ADH_N"/>
    <property type="match status" value="1"/>
</dbReference>
<reference evidence="13" key="2">
    <citation type="submission" date="2022-08" db="UniProtKB">
        <authorList>
            <consortium name="EnsemblMetazoa"/>
        </authorList>
    </citation>
    <scope>IDENTIFICATION</scope>
    <source>
        <strain evidence="13">STECLA/ALBI9_A</strain>
    </source>
</reference>
<dbReference type="GO" id="GO:0016491">
    <property type="term" value="F:oxidoreductase activity"/>
    <property type="evidence" value="ECO:0007669"/>
    <property type="project" value="UniProtKB-KW"/>
</dbReference>
<feature type="active site" description="Charge relay system" evidence="11">
    <location>
        <position position="690"/>
    </location>
</feature>
<dbReference type="Pfam" id="PF00082">
    <property type="entry name" value="Peptidase_S8"/>
    <property type="match status" value="1"/>
</dbReference>
<evidence type="ECO:0000256" key="7">
    <source>
        <dbReference type="ARBA" id="ARBA00022801"/>
    </source>
</evidence>
<dbReference type="Gene3D" id="6.10.250.3080">
    <property type="match status" value="1"/>
</dbReference>
<dbReference type="PROSITE" id="PS00138">
    <property type="entry name" value="SUBTILASE_SER"/>
    <property type="match status" value="1"/>
</dbReference>